<feature type="transmembrane region" description="Helical" evidence="5">
    <location>
        <begin position="379"/>
        <end position="396"/>
    </location>
</feature>
<evidence type="ECO:0000256" key="4">
    <source>
        <dbReference type="ARBA" id="ARBA00023136"/>
    </source>
</evidence>
<evidence type="ECO:0000256" key="2">
    <source>
        <dbReference type="ARBA" id="ARBA00022692"/>
    </source>
</evidence>
<feature type="transmembrane region" description="Helical" evidence="5">
    <location>
        <begin position="90"/>
        <end position="112"/>
    </location>
</feature>
<feature type="transmembrane region" description="Helical" evidence="5">
    <location>
        <begin position="340"/>
        <end position="359"/>
    </location>
</feature>
<organism evidence="6 7">
    <name type="scientific">candidate division WWE3 bacterium</name>
    <dbReference type="NCBI Taxonomy" id="2053526"/>
    <lineage>
        <taxon>Bacteria</taxon>
        <taxon>Katanobacteria</taxon>
    </lineage>
</organism>
<dbReference type="AlphaFoldDB" id="A0A955J1S9"/>
<keyword evidence="4 5" id="KW-0472">Membrane</keyword>
<dbReference type="PANTHER" id="PTHR43424">
    <property type="entry name" value="LOCUS PUTATIVE PROTEIN 1-RELATED"/>
    <property type="match status" value="1"/>
</dbReference>
<evidence type="ECO:0000313" key="6">
    <source>
        <dbReference type="EMBL" id="MCA9308193.1"/>
    </source>
</evidence>
<sequence>MTATGLKSVITENTLNIAKNTTAQLIGKIISVAITVGATIIITRSYGREAYGDFNLMQAFPGLFFIIADFGLNAIVAREITKHPELEQKYFSNTLLLRILISVTLMIFGLFIVKLRNYAPQLELGINLSLLLIATQALLATTNIIFQTKKRLYLATISNLIGYIAILLLIIILAKANASVIWVNFAYVIGGVISLIFAIYKLKQLGVLFKLEFDLPLIKRLLVATLPLGLMFVFSQINFKIDTLLLDAASLPESFGLNRAETLAIYGLAYKIFEVALVIPTFFMNAAYPRIIEKSSSSKEELRQVMFKVLGSMAILGLAATLGILITAPILITIIGGNNFILSIYALRLLALGLPIFFLTQPLSWLIVTLEKQNYLPKIYFLVALTNLLLNIHFIPLYSYKAAAVITWLCELLVLGLLTYYAKKSWKEYYTEQI</sequence>
<name>A0A955J1S9_UNCKA</name>
<reference evidence="6" key="2">
    <citation type="journal article" date="2021" name="Microbiome">
        <title>Successional dynamics and alternative stable states in a saline activated sludge microbial community over 9 years.</title>
        <authorList>
            <person name="Wang Y."/>
            <person name="Ye J."/>
            <person name="Ju F."/>
            <person name="Liu L."/>
            <person name="Boyd J.A."/>
            <person name="Deng Y."/>
            <person name="Parks D.H."/>
            <person name="Jiang X."/>
            <person name="Yin X."/>
            <person name="Woodcroft B.J."/>
            <person name="Tyson G.W."/>
            <person name="Hugenholtz P."/>
            <person name="Polz M.F."/>
            <person name="Zhang T."/>
        </authorList>
    </citation>
    <scope>NUCLEOTIDE SEQUENCE</scope>
    <source>
        <strain evidence="6">HKST-UBA79</strain>
    </source>
</reference>
<evidence type="ECO:0000256" key="3">
    <source>
        <dbReference type="ARBA" id="ARBA00022989"/>
    </source>
</evidence>
<dbReference type="InterPro" id="IPR052556">
    <property type="entry name" value="PolySynth_Transporter"/>
</dbReference>
<dbReference type="Pfam" id="PF01943">
    <property type="entry name" value="Polysacc_synt"/>
    <property type="match status" value="1"/>
</dbReference>
<feature type="transmembrane region" description="Helical" evidence="5">
    <location>
        <begin position="263"/>
        <end position="288"/>
    </location>
</feature>
<feature type="transmembrane region" description="Helical" evidence="5">
    <location>
        <begin position="124"/>
        <end position="146"/>
    </location>
</feature>
<feature type="transmembrane region" description="Helical" evidence="5">
    <location>
        <begin position="25"/>
        <end position="47"/>
    </location>
</feature>
<comment type="caution">
    <text evidence="6">The sequence shown here is derived from an EMBL/GenBank/DDBJ whole genome shotgun (WGS) entry which is preliminary data.</text>
</comment>
<feature type="transmembrane region" description="Helical" evidence="5">
    <location>
        <begin position="402"/>
        <end position="422"/>
    </location>
</feature>
<keyword evidence="2 5" id="KW-0812">Transmembrane</keyword>
<proteinExistence type="predicted"/>
<feature type="transmembrane region" description="Helical" evidence="5">
    <location>
        <begin position="59"/>
        <end position="78"/>
    </location>
</feature>
<feature type="transmembrane region" description="Helical" evidence="5">
    <location>
        <begin position="153"/>
        <end position="174"/>
    </location>
</feature>
<dbReference type="GO" id="GO:0016020">
    <property type="term" value="C:membrane"/>
    <property type="evidence" value="ECO:0007669"/>
    <property type="project" value="UniProtKB-SubCell"/>
</dbReference>
<feature type="transmembrane region" description="Helical" evidence="5">
    <location>
        <begin position="309"/>
        <end position="334"/>
    </location>
</feature>
<dbReference type="CDD" id="cd13128">
    <property type="entry name" value="MATE_Wzx_like"/>
    <property type="match status" value="1"/>
</dbReference>
<dbReference type="EMBL" id="JAGQNX010000047">
    <property type="protein sequence ID" value="MCA9308193.1"/>
    <property type="molecule type" value="Genomic_DNA"/>
</dbReference>
<accession>A0A955J1S9</accession>
<dbReference type="Proteomes" id="UP000740557">
    <property type="component" value="Unassembled WGS sequence"/>
</dbReference>
<comment type="subcellular location">
    <subcellularLocation>
        <location evidence="1">Membrane</location>
        <topology evidence="1">Multi-pass membrane protein</topology>
    </subcellularLocation>
</comment>
<dbReference type="InterPro" id="IPR002797">
    <property type="entry name" value="Polysacc_synth"/>
</dbReference>
<protein>
    <submittedName>
        <fullName evidence="6">Flippase</fullName>
    </submittedName>
</protein>
<evidence type="ECO:0000256" key="1">
    <source>
        <dbReference type="ARBA" id="ARBA00004141"/>
    </source>
</evidence>
<evidence type="ECO:0000256" key="5">
    <source>
        <dbReference type="SAM" id="Phobius"/>
    </source>
</evidence>
<feature type="transmembrane region" description="Helical" evidence="5">
    <location>
        <begin position="221"/>
        <end position="239"/>
    </location>
</feature>
<evidence type="ECO:0000313" key="7">
    <source>
        <dbReference type="Proteomes" id="UP000740557"/>
    </source>
</evidence>
<dbReference type="PANTHER" id="PTHR43424:SF1">
    <property type="entry name" value="LOCUS PUTATIVE PROTEIN 1-RELATED"/>
    <property type="match status" value="1"/>
</dbReference>
<keyword evidence="3 5" id="KW-1133">Transmembrane helix</keyword>
<gene>
    <name evidence="6" type="ORF">KC980_01660</name>
</gene>
<reference evidence="6" key="1">
    <citation type="submission" date="2020-04" db="EMBL/GenBank/DDBJ databases">
        <authorList>
            <person name="Zhang T."/>
        </authorList>
    </citation>
    <scope>NUCLEOTIDE SEQUENCE</scope>
    <source>
        <strain evidence="6">HKST-UBA79</strain>
    </source>
</reference>
<feature type="transmembrane region" description="Helical" evidence="5">
    <location>
        <begin position="180"/>
        <end position="200"/>
    </location>
</feature>